<evidence type="ECO:0000313" key="2">
    <source>
        <dbReference type="EMBL" id="GAA3707972.1"/>
    </source>
</evidence>
<protein>
    <submittedName>
        <fullName evidence="2">Uncharacterized protein</fullName>
    </submittedName>
</protein>
<evidence type="ECO:0000256" key="1">
    <source>
        <dbReference type="SAM" id="MobiDB-lite"/>
    </source>
</evidence>
<gene>
    <name evidence="2" type="ORF">GCM10022421_13610</name>
</gene>
<comment type="caution">
    <text evidence="2">The sequence shown here is derived from an EMBL/GenBank/DDBJ whole genome shotgun (WGS) entry which is preliminary data.</text>
</comment>
<organism evidence="2 3">
    <name type="scientific">Oceanisphaera sediminis</name>
    <dbReference type="NCBI Taxonomy" id="981381"/>
    <lineage>
        <taxon>Bacteria</taxon>
        <taxon>Pseudomonadati</taxon>
        <taxon>Pseudomonadota</taxon>
        <taxon>Gammaproteobacteria</taxon>
        <taxon>Aeromonadales</taxon>
        <taxon>Aeromonadaceae</taxon>
        <taxon>Oceanisphaera</taxon>
    </lineage>
</organism>
<name>A0ABP7DN58_9GAMM</name>
<accession>A0ABP7DN58</accession>
<proteinExistence type="predicted"/>
<reference evidence="3" key="1">
    <citation type="journal article" date="2019" name="Int. J. Syst. Evol. Microbiol.">
        <title>The Global Catalogue of Microorganisms (GCM) 10K type strain sequencing project: providing services to taxonomists for standard genome sequencing and annotation.</title>
        <authorList>
            <consortium name="The Broad Institute Genomics Platform"/>
            <consortium name="The Broad Institute Genome Sequencing Center for Infectious Disease"/>
            <person name="Wu L."/>
            <person name="Ma J."/>
        </authorList>
    </citation>
    <scope>NUCLEOTIDE SEQUENCE [LARGE SCALE GENOMIC DNA]</scope>
    <source>
        <strain evidence="3">JCM 17329</strain>
    </source>
</reference>
<dbReference type="Pfam" id="PF13749">
    <property type="entry name" value="HATPase_c_4"/>
    <property type="match status" value="1"/>
</dbReference>
<dbReference type="EMBL" id="BAABDS010000023">
    <property type="protein sequence ID" value="GAA3707972.1"/>
    <property type="molecule type" value="Genomic_DNA"/>
</dbReference>
<evidence type="ECO:0000313" key="3">
    <source>
        <dbReference type="Proteomes" id="UP001501479"/>
    </source>
</evidence>
<dbReference type="Proteomes" id="UP001501479">
    <property type="component" value="Unassembled WGS sequence"/>
</dbReference>
<feature type="region of interest" description="Disordered" evidence="1">
    <location>
        <begin position="1"/>
        <end position="21"/>
    </location>
</feature>
<keyword evidence="3" id="KW-1185">Reference proteome</keyword>
<sequence length="54" mass="5661">MRNPGFSLKPEKQLGEPGSRQRNPVLAAVLYDLNLAETKGSGSVSCAACSGKRA</sequence>